<dbReference type="AlphaFoldDB" id="A0A482X963"/>
<reference evidence="1 2" key="1">
    <citation type="journal article" date="2017" name="Gigascience">
        <title>Genome sequence of the small brown planthopper, Laodelphax striatellus.</title>
        <authorList>
            <person name="Zhu J."/>
            <person name="Jiang F."/>
            <person name="Wang X."/>
            <person name="Yang P."/>
            <person name="Bao Y."/>
            <person name="Zhao W."/>
            <person name="Wang W."/>
            <person name="Lu H."/>
            <person name="Wang Q."/>
            <person name="Cui N."/>
            <person name="Li J."/>
            <person name="Chen X."/>
            <person name="Luo L."/>
            <person name="Yu J."/>
            <person name="Kang L."/>
            <person name="Cui F."/>
        </authorList>
    </citation>
    <scope>NUCLEOTIDE SEQUENCE [LARGE SCALE GENOMIC DNA]</scope>
    <source>
        <strain evidence="1">Lst14</strain>
    </source>
</reference>
<comment type="caution">
    <text evidence="1">The sequence shown here is derived from an EMBL/GenBank/DDBJ whole genome shotgun (WGS) entry which is preliminary data.</text>
</comment>
<dbReference type="InParanoid" id="A0A482X963"/>
<evidence type="ECO:0000313" key="2">
    <source>
        <dbReference type="Proteomes" id="UP000291343"/>
    </source>
</evidence>
<protein>
    <submittedName>
        <fullName evidence="1">Uncharacterized protein</fullName>
    </submittedName>
</protein>
<proteinExistence type="predicted"/>
<dbReference type="Proteomes" id="UP000291343">
    <property type="component" value="Unassembled WGS sequence"/>
</dbReference>
<keyword evidence="2" id="KW-1185">Reference proteome</keyword>
<sequence length="142" mass="15916">MARLARAEMTSGSHRPRSLSLLRGPFFLFFQSISSENDCFFQPNTAKLNLSFPNDDDRREAENTKLIPICGGTAHTMHYSEFRLCWRPPNERDCGSVHPNLARVADPECESCTLAGLAKDMPAALRKPVDKGWHDASICPHD</sequence>
<dbReference type="EMBL" id="QKKF02015335">
    <property type="protein sequence ID" value="RZF42202.1"/>
    <property type="molecule type" value="Genomic_DNA"/>
</dbReference>
<evidence type="ECO:0000313" key="1">
    <source>
        <dbReference type="EMBL" id="RZF42202.1"/>
    </source>
</evidence>
<gene>
    <name evidence="1" type="ORF">LSTR_LSTR004351</name>
</gene>
<accession>A0A482X963</accession>
<name>A0A482X963_LAOST</name>
<organism evidence="1 2">
    <name type="scientific">Laodelphax striatellus</name>
    <name type="common">Small brown planthopper</name>
    <name type="synonym">Delphax striatella</name>
    <dbReference type="NCBI Taxonomy" id="195883"/>
    <lineage>
        <taxon>Eukaryota</taxon>
        <taxon>Metazoa</taxon>
        <taxon>Ecdysozoa</taxon>
        <taxon>Arthropoda</taxon>
        <taxon>Hexapoda</taxon>
        <taxon>Insecta</taxon>
        <taxon>Pterygota</taxon>
        <taxon>Neoptera</taxon>
        <taxon>Paraneoptera</taxon>
        <taxon>Hemiptera</taxon>
        <taxon>Auchenorrhyncha</taxon>
        <taxon>Fulgoroidea</taxon>
        <taxon>Delphacidae</taxon>
        <taxon>Criomorphinae</taxon>
        <taxon>Laodelphax</taxon>
    </lineage>
</organism>